<feature type="compositionally biased region" description="Acidic residues" evidence="4">
    <location>
        <begin position="43"/>
        <end position="56"/>
    </location>
</feature>
<dbReference type="GO" id="GO:0005654">
    <property type="term" value="C:nucleoplasm"/>
    <property type="evidence" value="ECO:0007669"/>
    <property type="project" value="TreeGrafter"/>
</dbReference>
<feature type="region of interest" description="Disordered" evidence="4">
    <location>
        <begin position="672"/>
        <end position="747"/>
    </location>
</feature>
<proteinExistence type="inferred from homology"/>
<dbReference type="GO" id="GO:0042273">
    <property type="term" value="P:ribosomal large subunit biogenesis"/>
    <property type="evidence" value="ECO:0007669"/>
    <property type="project" value="TreeGrafter"/>
</dbReference>
<dbReference type="GO" id="GO:0030691">
    <property type="term" value="C:Noc2p-Noc3p complex"/>
    <property type="evidence" value="ECO:0007669"/>
    <property type="project" value="TreeGrafter"/>
</dbReference>
<evidence type="ECO:0000256" key="4">
    <source>
        <dbReference type="SAM" id="MobiDB-lite"/>
    </source>
</evidence>
<evidence type="ECO:0000313" key="5">
    <source>
        <dbReference type="EMBL" id="KAL0280889.1"/>
    </source>
</evidence>
<dbReference type="GO" id="GO:0003714">
    <property type="term" value="F:transcription corepressor activity"/>
    <property type="evidence" value="ECO:0007669"/>
    <property type="project" value="TreeGrafter"/>
</dbReference>
<feature type="compositionally biased region" description="Acidic residues" evidence="4">
    <location>
        <begin position="100"/>
        <end position="113"/>
    </location>
</feature>
<accession>A0AAW2IF37</accession>
<feature type="compositionally biased region" description="Basic residues" evidence="4">
    <location>
        <begin position="1"/>
        <end position="24"/>
    </location>
</feature>
<dbReference type="GO" id="GO:0005730">
    <property type="term" value="C:nucleolus"/>
    <property type="evidence" value="ECO:0007669"/>
    <property type="project" value="TreeGrafter"/>
</dbReference>
<evidence type="ECO:0000256" key="3">
    <source>
        <dbReference type="ARBA" id="ARBA00023242"/>
    </source>
</evidence>
<dbReference type="GO" id="GO:0030690">
    <property type="term" value="C:Noc1p-Noc2p complex"/>
    <property type="evidence" value="ECO:0007669"/>
    <property type="project" value="TreeGrafter"/>
</dbReference>
<dbReference type="GO" id="GO:0000122">
    <property type="term" value="P:negative regulation of transcription by RNA polymerase II"/>
    <property type="evidence" value="ECO:0007669"/>
    <property type="project" value="TreeGrafter"/>
</dbReference>
<dbReference type="InterPro" id="IPR016024">
    <property type="entry name" value="ARM-type_fold"/>
</dbReference>
<feature type="compositionally biased region" description="Acidic residues" evidence="4">
    <location>
        <begin position="738"/>
        <end position="747"/>
    </location>
</feature>
<comment type="similarity">
    <text evidence="2">Belongs to the NOC2 family.</text>
</comment>
<feature type="compositionally biased region" description="Basic residues" evidence="4">
    <location>
        <begin position="712"/>
        <end position="722"/>
    </location>
</feature>
<evidence type="ECO:0008006" key="6">
    <source>
        <dbReference type="Google" id="ProtNLM"/>
    </source>
</evidence>
<sequence>MSSLKKTKKTLSKKTKSKATKPKKKLDLSKMSVDDFMSGGFENIDEESDSELDDGNSESVNKINGKVKTKKGKKTPEKKGKDSLLKKKKETKKVPVAKNEDEDSDPENSDEDIFETHKKGLKGLEKTDPEFYKYLKEHDEELLNFNESESDEEKEEEDAIHTAPDTLEVASDESDFEPEEGGIPLHKSERSITMAMVTSWQEKLPTTRNKKVIRDVVDAFHAAVLRVSTGDDQLFRFKVEGSAVFNAIIRMCVMDLNSGIRSFLKIQEGSRTPITQNKLWAKLKPFLKIYFEDLTELAGVTSTSMLTVLLKHIHQMIPYLMYFPNIAQRTLRRLVDLWSKSEDVVRVLSFLCLLRLTNRNHSFLSTTLKKMYLTYVKSTKFVSPNTLPEVNFMRQSLSEMFALDYTVTYQMAFVYIRQLAIHLRNAITLKKRENYQTVYNWQYISSLQLWSELLGLVPNGSPLRSLVYPLIQIIIGTIKLIPSSQYYPLRFHCCKILINMSSKCNVFIPVLPFLLEVLHDFDFNRKAQETMKENGFKDALIENINHLLIEYIATESHRLSFPDVFVPAVLQIKQFVKQCKVVNYTKMMKAILEKVNENSKFIESERKQLNFKLDNMEVVESIEAGIKAKGTPFMKYHENWMKVYMQQQARKVVDNVKIGDYKLPVIYKMDKKRSREQSRSAGPPVLFPSDDEESEASFGAEEDSDSDEELKKGKKKKKKMEKKTKEKPVTKKIKREPVDDDELYMDGDDIVQDLQFSDVE</sequence>
<evidence type="ECO:0000256" key="1">
    <source>
        <dbReference type="ARBA" id="ARBA00004123"/>
    </source>
</evidence>
<dbReference type="EMBL" id="JARGDH010000001">
    <property type="protein sequence ID" value="KAL0280889.1"/>
    <property type="molecule type" value="Genomic_DNA"/>
</dbReference>
<reference evidence="5" key="1">
    <citation type="journal article" date="2024" name="Gigascience">
        <title>Chromosome-level genome of the poultry shaft louse Menopon gallinae provides insight into the host-switching and adaptive evolution of parasitic lice.</title>
        <authorList>
            <person name="Xu Y."/>
            <person name="Ma L."/>
            <person name="Liu S."/>
            <person name="Liang Y."/>
            <person name="Liu Q."/>
            <person name="He Z."/>
            <person name="Tian L."/>
            <person name="Duan Y."/>
            <person name="Cai W."/>
            <person name="Li H."/>
            <person name="Song F."/>
        </authorList>
    </citation>
    <scope>NUCLEOTIDE SEQUENCE</scope>
    <source>
        <strain evidence="5">Cailab_2023a</strain>
    </source>
</reference>
<dbReference type="Pfam" id="PF03715">
    <property type="entry name" value="Noc2"/>
    <property type="match status" value="1"/>
</dbReference>
<feature type="region of interest" description="Disordered" evidence="4">
    <location>
        <begin position="1"/>
        <end position="121"/>
    </location>
</feature>
<feature type="compositionally biased region" description="Acidic residues" evidence="4">
    <location>
        <begin position="689"/>
        <end position="708"/>
    </location>
</feature>
<name>A0AAW2IF37_9NEOP</name>
<feature type="compositionally biased region" description="Basic and acidic residues" evidence="4">
    <location>
        <begin position="74"/>
        <end position="85"/>
    </location>
</feature>
<dbReference type="SUPFAM" id="SSF48371">
    <property type="entry name" value="ARM repeat"/>
    <property type="match status" value="1"/>
</dbReference>
<dbReference type="PANTHER" id="PTHR12687">
    <property type="entry name" value="NUCLEOLAR COMPLEX 2 AND RAD4-RELATED"/>
    <property type="match status" value="1"/>
</dbReference>
<keyword evidence="3" id="KW-0539">Nucleus</keyword>
<gene>
    <name evidence="5" type="ORF">PYX00_002053</name>
</gene>
<evidence type="ECO:0000256" key="2">
    <source>
        <dbReference type="ARBA" id="ARBA00005907"/>
    </source>
</evidence>
<dbReference type="InterPro" id="IPR005343">
    <property type="entry name" value="Noc2"/>
</dbReference>
<comment type="subcellular location">
    <subcellularLocation>
        <location evidence="1">Nucleus</location>
    </subcellularLocation>
</comment>
<dbReference type="GO" id="GO:0042393">
    <property type="term" value="F:histone binding"/>
    <property type="evidence" value="ECO:0007669"/>
    <property type="project" value="TreeGrafter"/>
</dbReference>
<organism evidence="5">
    <name type="scientific">Menopon gallinae</name>
    <name type="common">poultry shaft louse</name>
    <dbReference type="NCBI Taxonomy" id="328185"/>
    <lineage>
        <taxon>Eukaryota</taxon>
        <taxon>Metazoa</taxon>
        <taxon>Ecdysozoa</taxon>
        <taxon>Arthropoda</taxon>
        <taxon>Hexapoda</taxon>
        <taxon>Insecta</taxon>
        <taxon>Pterygota</taxon>
        <taxon>Neoptera</taxon>
        <taxon>Paraneoptera</taxon>
        <taxon>Psocodea</taxon>
        <taxon>Troctomorpha</taxon>
        <taxon>Phthiraptera</taxon>
        <taxon>Amblycera</taxon>
        <taxon>Menoponidae</taxon>
        <taxon>Menopon</taxon>
    </lineage>
</organism>
<dbReference type="AlphaFoldDB" id="A0AAW2IF37"/>
<protein>
    <recommendedName>
        <fullName evidence="6">Nucleolar complex protein 2 homolog</fullName>
    </recommendedName>
</protein>
<comment type="caution">
    <text evidence="5">The sequence shown here is derived from an EMBL/GenBank/DDBJ whole genome shotgun (WGS) entry which is preliminary data.</text>
</comment>
<dbReference type="PANTHER" id="PTHR12687:SF4">
    <property type="entry name" value="NUCLEOLAR COMPLEX PROTEIN 2 HOMOLOG"/>
    <property type="match status" value="1"/>
</dbReference>